<reference evidence="1 2" key="1">
    <citation type="submission" date="2018-06" db="EMBL/GenBank/DDBJ databases">
        <authorList>
            <consortium name="Pathogen Informatics"/>
            <person name="Doyle S."/>
        </authorList>
    </citation>
    <scope>NUCLEOTIDE SEQUENCE [LARGE SCALE GENOMIC DNA]</scope>
    <source>
        <strain evidence="1 2">NCTC11545</strain>
    </source>
</reference>
<accession>A0A2X2SUR2</accession>
<dbReference type="EMBL" id="UAVS01000005">
    <property type="protein sequence ID" value="SQA94137.1"/>
    <property type="molecule type" value="Genomic_DNA"/>
</dbReference>
<protein>
    <submittedName>
        <fullName evidence="1">Uncharacterized protein</fullName>
    </submittedName>
</protein>
<evidence type="ECO:0000313" key="1">
    <source>
        <dbReference type="EMBL" id="SQA94137.1"/>
    </source>
</evidence>
<name>A0A2X2SUR2_CAPOC</name>
<gene>
    <name evidence="1" type="ORF">NCTC11545_01521</name>
</gene>
<sequence length="32" mass="3538">MKENIKDKVVIITGASSGFEGGGRSWHGVQWY</sequence>
<dbReference type="AlphaFoldDB" id="A0A2X2SUR2"/>
<evidence type="ECO:0000313" key="2">
    <source>
        <dbReference type="Proteomes" id="UP000250169"/>
    </source>
</evidence>
<dbReference type="Proteomes" id="UP000250169">
    <property type="component" value="Unassembled WGS sequence"/>
</dbReference>
<proteinExistence type="predicted"/>
<organism evidence="1 2">
    <name type="scientific">Capnocytophaga ochracea</name>
    <dbReference type="NCBI Taxonomy" id="1018"/>
    <lineage>
        <taxon>Bacteria</taxon>
        <taxon>Pseudomonadati</taxon>
        <taxon>Bacteroidota</taxon>
        <taxon>Flavobacteriia</taxon>
        <taxon>Flavobacteriales</taxon>
        <taxon>Flavobacteriaceae</taxon>
        <taxon>Capnocytophaga</taxon>
    </lineage>
</organism>